<dbReference type="PROSITE" id="PS50268">
    <property type="entry name" value="CADHERIN_2"/>
    <property type="match status" value="2"/>
</dbReference>
<dbReference type="GO" id="GO:0007043">
    <property type="term" value="P:cell-cell junction assembly"/>
    <property type="evidence" value="ECO:0007669"/>
    <property type="project" value="TreeGrafter"/>
</dbReference>
<keyword evidence="4" id="KW-0472">Membrane</keyword>
<dbReference type="GO" id="GO:0034332">
    <property type="term" value="P:adherens junction organization"/>
    <property type="evidence" value="ECO:0007669"/>
    <property type="project" value="TreeGrafter"/>
</dbReference>
<dbReference type="GO" id="GO:0016339">
    <property type="term" value="P:calcium-dependent cell-cell adhesion via plasma membrane cell adhesion molecules"/>
    <property type="evidence" value="ECO:0007669"/>
    <property type="project" value="TreeGrafter"/>
</dbReference>
<protein>
    <submittedName>
        <fullName evidence="7">CAD20 protein</fullName>
    </submittedName>
</protein>
<dbReference type="InterPro" id="IPR015919">
    <property type="entry name" value="Cadherin-like_sf"/>
</dbReference>
<feature type="domain" description="Cadherin" evidence="6">
    <location>
        <begin position="1"/>
        <end position="25"/>
    </location>
</feature>
<feature type="domain" description="Cadherin" evidence="6">
    <location>
        <begin position="25"/>
        <end position="81"/>
    </location>
</feature>
<evidence type="ECO:0000256" key="2">
    <source>
        <dbReference type="ARBA" id="ARBA00022737"/>
    </source>
</evidence>
<evidence type="ECO:0000256" key="4">
    <source>
        <dbReference type="ARBA" id="ARBA00023136"/>
    </source>
</evidence>
<feature type="non-terminal residue" evidence="7">
    <location>
        <position position="1"/>
    </location>
</feature>
<keyword evidence="3 5" id="KW-0106">Calcium</keyword>
<dbReference type="GO" id="GO:0005912">
    <property type="term" value="C:adherens junction"/>
    <property type="evidence" value="ECO:0007669"/>
    <property type="project" value="TreeGrafter"/>
</dbReference>
<accession>A0A7K5DKL2</accession>
<dbReference type="InterPro" id="IPR039808">
    <property type="entry name" value="Cadherin"/>
</dbReference>
<dbReference type="GO" id="GO:0005509">
    <property type="term" value="F:calcium ion binding"/>
    <property type="evidence" value="ECO:0007669"/>
    <property type="project" value="UniProtKB-UniRule"/>
</dbReference>
<dbReference type="SUPFAM" id="SSF49313">
    <property type="entry name" value="Cadherin-like"/>
    <property type="match status" value="1"/>
</dbReference>
<evidence type="ECO:0000313" key="7">
    <source>
        <dbReference type="EMBL" id="NWS20643.1"/>
    </source>
</evidence>
<evidence type="ECO:0000259" key="6">
    <source>
        <dbReference type="PROSITE" id="PS50268"/>
    </source>
</evidence>
<evidence type="ECO:0000256" key="5">
    <source>
        <dbReference type="PROSITE-ProRule" id="PRU00043"/>
    </source>
</evidence>
<dbReference type="InterPro" id="IPR002126">
    <property type="entry name" value="Cadherin-like_dom"/>
</dbReference>
<dbReference type="InterPro" id="IPR020894">
    <property type="entry name" value="Cadherin_CS"/>
</dbReference>
<dbReference type="GO" id="GO:0045296">
    <property type="term" value="F:cadherin binding"/>
    <property type="evidence" value="ECO:0007669"/>
    <property type="project" value="TreeGrafter"/>
</dbReference>
<organism evidence="7 8">
    <name type="scientific">Pachyramphus minor</name>
    <dbReference type="NCBI Taxonomy" id="369605"/>
    <lineage>
        <taxon>Eukaryota</taxon>
        <taxon>Metazoa</taxon>
        <taxon>Chordata</taxon>
        <taxon>Craniata</taxon>
        <taxon>Vertebrata</taxon>
        <taxon>Euteleostomi</taxon>
        <taxon>Archelosauria</taxon>
        <taxon>Archosauria</taxon>
        <taxon>Dinosauria</taxon>
        <taxon>Saurischia</taxon>
        <taxon>Theropoda</taxon>
        <taxon>Coelurosauria</taxon>
        <taxon>Aves</taxon>
        <taxon>Neognathae</taxon>
        <taxon>Neoaves</taxon>
        <taxon>Telluraves</taxon>
        <taxon>Australaves</taxon>
        <taxon>Passeriformes</taxon>
        <taxon>Tyrannidae</taxon>
        <taxon>Pachyramphus</taxon>
    </lineage>
</organism>
<sequence length="82" mass="9031">GNPEKISEASVYVQVLDVNDNAPEFPKYYETFVCENAVSGQLIKTISAVDRDDSAEGHLFYFSLAPEATNNSHFTVKDNQGS</sequence>
<proteinExistence type="predicted"/>
<dbReference type="GO" id="GO:0008013">
    <property type="term" value="F:beta-catenin binding"/>
    <property type="evidence" value="ECO:0007669"/>
    <property type="project" value="TreeGrafter"/>
</dbReference>
<gene>
    <name evidence="7" type="primary">Cdh20_1</name>
    <name evidence="7" type="ORF">PACMIN_R14653</name>
</gene>
<dbReference type="CDD" id="cd11304">
    <property type="entry name" value="Cadherin_repeat"/>
    <property type="match status" value="1"/>
</dbReference>
<dbReference type="PANTHER" id="PTHR24027">
    <property type="entry name" value="CADHERIN-23"/>
    <property type="match status" value="1"/>
</dbReference>
<dbReference type="GO" id="GO:0044331">
    <property type="term" value="P:cell-cell adhesion mediated by cadherin"/>
    <property type="evidence" value="ECO:0007669"/>
    <property type="project" value="TreeGrafter"/>
</dbReference>
<name>A0A7K5DKL2_9TYRA</name>
<feature type="non-terminal residue" evidence="7">
    <location>
        <position position="82"/>
    </location>
</feature>
<comment type="caution">
    <text evidence="7">The sequence shown here is derived from an EMBL/GenBank/DDBJ whole genome shotgun (WGS) entry which is preliminary data.</text>
</comment>
<evidence type="ECO:0000313" key="8">
    <source>
        <dbReference type="Proteomes" id="UP000525089"/>
    </source>
</evidence>
<dbReference type="EMBL" id="VYXB01008635">
    <property type="protein sequence ID" value="NWS20643.1"/>
    <property type="molecule type" value="Genomic_DNA"/>
</dbReference>
<keyword evidence="2" id="KW-0677">Repeat</keyword>
<dbReference type="PANTHER" id="PTHR24027:SF323">
    <property type="entry name" value="CADHERIN-19"/>
    <property type="match status" value="1"/>
</dbReference>
<reference evidence="7 8" key="1">
    <citation type="submission" date="2019-09" db="EMBL/GenBank/DDBJ databases">
        <title>Bird 10,000 Genomes (B10K) Project - Family phase.</title>
        <authorList>
            <person name="Zhang G."/>
        </authorList>
    </citation>
    <scope>NUCLEOTIDE SEQUENCE [LARGE SCALE GENOMIC DNA]</scope>
    <source>
        <strain evidence="7">B10K-DU-001-72</strain>
        <tissue evidence="7">Muscle</tissue>
    </source>
</reference>
<keyword evidence="8" id="KW-1185">Reference proteome</keyword>
<comment type="subcellular location">
    <subcellularLocation>
        <location evidence="1">Membrane</location>
    </subcellularLocation>
</comment>
<dbReference type="AlphaFoldDB" id="A0A7K5DKL2"/>
<dbReference type="GO" id="GO:0016477">
    <property type="term" value="P:cell migration"/>
    <property type="evidence" value="ECO:0007669"/>
    <property type="project" value="TreeGrafter"/>
</dbReference>
<dbReference type="GO" id="GO:0000902">
    <property type="term" value="P:cell morphogenesis"/>
    <property type="evidence" value="ECO:0007669"/>
    <property type="project" value="TreeGrafter"/>
</dbReference>
<dbReference type="Proteomes" id="UP000525089">
    <property type="component" value="Unassembled WGS sequence"/>
</dbReference>
<dbReference type="GO" id="GO:0007156">
    <property type="term" value="P:homophilic cell adhesion via plasma membrane adhesion molecules"/>
    <property type="evidence" value="ECO:0007669"/>
    <property type="project" value="InterPro"/>
</dbReference>
<dbReference type="Gene3D" id="2.60.40.60">
    <property type="entry name" value="Cadherins"/>
    <property type="match status" value="2"/>
</dbReference>
<dbReference type="PROSITE" id="PS00232">
    <property type="entry name" value="CADHERIN_1"/>
    <property type="match status" value="1"/>
</dbReference>
<evidence type="ECO:0000256" key="1">
    <source>
        <dbReference type="ARBA" id="ARBA00004370"/>
    </source>
</evidence>
<evidence type="ECO:0000256" key="3">
    <source>
        <dbReference type="ARBA" id="ARBA00022837"/>
    </source>
</evidence>
<dbReference type="GO" id="GO:0016342">
    <property type="term" value="C:catenin complex"/>
    <property type="evidence" value="ECO:0007669"/>
    <property type="project" value="TreeGrafter"/>
</dbReference>